<feature type="compositionally biased region" description="Polar residues" evidence="5">
    <location>
        <begin position="174"/>
        <end position="195"/>
    </location>
</feature>
<accession>F4X035</accession>
<keyword evidence="8" id="KW-1185">Reference proteome</keyword>
<dbReference type="AlphaFoldDB" id="F4X035"/>
<dbReference type="eggNOG" id="ENOG502S2DT">
    <property type="taxonomic scope" value="Eukaryota"/>
</dbReference>
<keyword evidence="2 4" id="KW-0863">Zinc-finger</keyword>
<dbReference type="Proteomes" id="UP000007755">
    <property type="component" value="Unassembled WGS sequence"/>
</dbReference>
<keyword evidence="3" id="KW-0862">Zinc</keyword>
<dbReference type="InterPro" id="IPR003656">
    <property type="entry name" value="Znf_BED"/>
</dbReference>
<feature type="domain" description="BED-type" evidence="6">
    <location>
        <begin position="127"/>
        <end position="176"/>
    </location>
</feature>
<dbReference type="SUPFAM" id="SSF57667">
    <property type="entry name" value="beta-beta-alpha zinc fingers"/>
    <property type="match status" value="1"/>
</dbReference>
<evidence type="ECO:0000313" key="8">
    <source>
        <dbReference type="Proteomes" id="UP000007755"/>
    </source>
</evidence>
<protein>
    <recommendedName>
        <fullName evidence="6">BED-type domain-containing protein</fullName>
    </recommendedName>
</protein>
<proteinExistence type="predicted"/>
<dbReference type="InterPro" id="IPR036236">
    <property type="entry name" value="Znf_C2H2_sf"/>
</dbReference>
<dbReference type="EMBL" id="GL888487">
    <property type="protein sequence ID" value="EGI60190.1"/>
    <property type="molecule type" value="Genomic_DNA"/>
</dbReference>
<dbReference type="GO" id="GO:0008270">
    <property type="term" value="F:zinc ion binding"/>
    <property type="evidence" value="ECO:0007669"/>
    <property type="project" value="UniProtKB-KW"/>
</dbReference>
<evidence type="ECO:0000256" key="4">
    <source>
        <dbReference type="PROSITE-ProRule" id="PRU00027"/>
    </source>
</evidence>
<reference evidence="7" key="1">
    <citation type="submission" date="2011-02" db="EMBL/GenBank/DDBJ databases">
        <title>The genome of the leaf-cutting ant Acromyrmex echinatior suggests key adaptations to social evolution and fungus farming.</title>
        <authorList>
            <person name="Nygaard S."/>
            <person name="Zhang G."/>
        </authorList>
    </citation>
    <scope>NUCLEOTIDE SEQUENCE</scope>
</reference>
<dbReference type="STRING" id="103372.F4X035"/>
<evidence type="ECO:0000256" key="1">
    <source>
        <dbReference type="ARBA" id="ARBA00022723"/>
    </source>
</evidence>
<evidence type="ECO:0000313" key="7">
    <source>
        <dbReference type="EMBL" id="EGI60190.1"/>
    </source>
</evidence>
<evidence type="ECO:0000259" key="6">
    <source>
        <dbReference type="PROSITE" id="PS50808"/>
    </source>
</evidence>
<feature type="region of interest" description="Disordered" evidence="5">
    <location>
        <begin position="172"/>
        <end position="195"/>
    </location>
</feature>
<dbReference type="InParanoid" id="F4X035"/>
<keyword evidence="1" id="KW-0479">Metal-binding</keyword>
<evidence type="ECO:0000256" key="3">
    <source>
        <dbReference type="ARBA" id="ARBA00022833"/>
    </source>
</evidence>
<gene>
    <name evidence="7" type="ORF">G5I_11618</name>
</gene>
<organism evidence="8">
    <name type="scientific">Acromyrmex echinatior</name>
    <name type="common">Panamanian leafcutter ant</name>
    <name type="synonym">Acromyrmex octospinosus echinatior</name>
    <dbReference type="NCBI Taxonomy" id="103372"/>
    <lineage>
        <taxon>Eukaryota</taxon>
        <taxon>Metazoa</taxon>
        <taxon>Ecdysozoa</taxon>
        <taxon>Arthropoda</taxon>
        <taxon>Hexapoda</taxon>
        <taxon>Insecta</taxon>
        <taxon>Pterygota</taxon>
        <taxon>Neoptera</taxon>
        <taxon>Endopterygota</taxon>
        <taxon>Hymenoptera</taxon>
        <taxon>Apocrita</taxon>
        <taxon>Aculeata</taxon>
        <taxon>Formicoidea</taxon>
        <taxon>Formicidae</taxon>
        <taxon>Myrmicinae</taxon>
        <taxon>Acromyrmex</taxon>
    </lineage>
</organism>
<evidence type="ECO:0000256" key="2">
    <source>
        <dbReference type="ARBA" id="ARBA00022771"/>
    </source>
</evidence>
<evidence type="ECO:0000256" key="5">
    <source>
        <dbReference type="SAM" id="MobiDB-lite"/>
    </source>
</evidence>
<dbReference type="GO" id="GO:0003677">
    <property type="term" value="F:DNA binding"/>
    <property type="evidence" value="ECO:0007669"/>
    <property type="project" value="InterPro"/>
</dbReference>
<dbReference type="OrthoDB" id="7557220at2759"/>
<name>F4X035_ACREC</name>
<dbReference type="PROSITE" id="PS50808">
    <property type="entry name" value="ZF_BED"/>
    <property type="match status" value="1"/>
</dbReference>
<dbReference type="Pfam" id="PF02892">
    <property type="entry name" value="zf-BED"/>
    <property type="match status" value="1"/>
</dbReference>
<sequence>MEKGKSRIEHKIFNILILHLTPETTLSSCGSPQRTRIFNPNSDRVEDNESNSDNNMIANEDVIKKTDFIPTRLYIRKHYTKLSKSNAAKCNNCNEKFNIPNNRLAILHEHLMKRHPDILSEEEKKVDKFDWSWDYFIAKSDREATCKICDSTIKYHTVTELKRHLKHVHKILGPNSNPVDNESNLDNDTSTNEDI</sequence>